<protein>
    <submittedName>
        <fullName evidence="3">Uncharacterized protein</fullName>
    </submittedName>
</protein>
<accession>A0A0R2TZ28</accession>
<keyword evidence="2" id="KW-1133">Transmembrane helix</keyword>
<reference evidence="3 4" key="1">
    <citation type="submission" date="2015-10" db="EMBL/GenBank/DDBJ databases">
        <title>Metagenome-Assembled Genomes uncover a global brackish microbiome.</title>
        <authorList>
            <person name="Hugerth L.W."/>
            <person name="Larsson J."/>
            <person name="Alneberg J."/>
            <person name="Lindh M.V."/>
            <person name="Legrand C."/>
            <person name="Pinhassi J."/>
            <person name="Andersson A.F."/>
        </authorList>
    </citation>
    <scope>NUCLEOTIDE SEQUENCE [LARGE SCALE GENOMIC DNA]</scope>
    <source>
        <strain evidence="3">BACL26 MAG-121220-bin70</strain>
    </source>
</reference>
<dbReference type="Proteomes" id="UP000051213">
    <property type="component" value="Unassembled WGS sequence"/>
</dbReference>
<keyword evidence="2" id="KW-0812">Transmembrane</keyword>
<comment type="caution">
    <text evidence="3">The sequence shown here is derived from an EMBL/GenBank/DDBJ whole genome shotgun (WGS) entry which is preliminary data.</text>
</comment>
<proteinExistence type="predicted"/>
<evidence type="ECO:0000313" key="4">
    <source>
        <dbReference type="Proteomes" id="UP000051213"/>
    </source>
</evidence>
<evidence type="ECO:0000256" key="1">
    <source>
        <dbReference type="SAM" id="MobiDB-lite"/>
    </source>
</evidence>
<organism evidence="3 4">
    <name type="scientific">SAR92 bacterium BACL26 MAG-121220-bin70</name>
    <dbReference type="NCBI Taxonomy" id="1655626"/>
    <lineage>
        <taxon>Bacteria</taxon>
        <taxon>Pseudomonadati</taxon>
        <taxon>Pseudomonadota</taxon>
        <taxon>Gammaproteobacteria</taxon>
        <taxon>Cellvibrionales</taxon>
        <taxon>Porticoccaceae</taxon>
        <taxon>SAR92 clade</taxon>
    </lineage>
</organism>
<dbReference type="EMBL" id="LICA01000388">
    <property type="protein sequence ID" value="KRO91992.1"/>
    <property type="molecule type" value="Genomic_DNA"/>
</dbReference>
<sequence>MDKKPKTSIVAEREDMIGRNPPESRGDTPSSKNGRHSTGSGMSGLMKFILLLTFFGLIGAGIFGGLQYQDLSVKHESLLARFDLLESRLSSTDESVTQSGAAMQLNISKQGEELKNQWSEIRKLWGVTNDTNKTKIADNKKDIAFLASKHVATQESIAAVVGRIDKESAAIGEMRVTQLGLAADIENTKEAMRQYADELNRLKTSLSQAGRGQANNAQAIEAIEGFRRQITQKIYQLEQRLATPIAKPEVSPTQPLVEGG</sequence>
<evidence type="ECO:0000313" key="3">
    <source>
        <dbReference type="EMBL" id="KRO91992.1"/>
    </source>
</evidence>
<feature type="region of interest" description="Disordered" evidence="1">
    <location>
        <begin position="1"/>
        <end position="38"/>
    </location>
</feature>
<keyword evidence="2" id="KW-0472">Membrane</keyword>
<gene>
    <name evidence="3" type="ORF">ABS24_10705</name>
</gene>
<feature type="compositionally biased region" description="Polar residues" evidence="1">
    <location>
        <begin position="27"/>
        <end position="38"/>
    </location>
</feature>
<evidence type="ECO:0000256" key="2">
    <source>
        <dbReference type="SAM" id="Phobius"/>
    </source>
</evidence>
<feature type="compositionally biased region" description="Basic and acidic residues" evidence="1">
    <location>
        <begin position="1"/>
        <end position="26"/>
    </location>
</feature>
<dbReference type="AlphaFoldDB" id="A0A0R2TZ28"/>
<feature type="transmembrane region" description="Helical" evidence="2">
    <location>
        <begin position="45"/>
        <end position="66"/>
    </location>
</feature>
<name>A0A0R2TZ28_9GAMM</name>